<feature type="transmembrane region" description="Helical" evidence="10">
    <location>
        <begin position="297"/>
        <end position="315"/>
    </location>
</feature>
<dbReference type="InterPro" id="IPR005829">
    <property type="entry name" value="Sugar_transporter_CS"/>
</dbReference>
<feature type="transmembrane region" description="Helical" evidence="10">
    <location>
        <begin position="440"/>
        <end position="460"/>
    </location>
</feature>
<dbReference type="Pfam" id="PF00083">
    <property type="entry name" value="Sugar_tr"/>
    <property type="match status" value="1"/>
</dbReference>
<dbReference type="OrthoDB" id="4142200at2759"/>
<comment type="subcellular location">
    <subcellularLocation>
        <location evidence="1">Membrane</location>
        <topology evidence="1">Multi-pass membrane protein</topology>
    </subcellularLocation>
</comment>
<comment type="caution">
    <text evidence="12">The sequence shown here is derived from an EMBL/GenBank/DDBJ whole genome shotgun (WGS) entry which is preliminary data.</text>
</comment>
<evidence type="ECO:0000259" key="11">
    <source>
        <dbReference type="PROSITE" id="PS50850"/>
    </source>
</evidence>
<keyword evidence="5 10" id="KW-1133">Transmembrane helix</keyword>
<evidence type="ECO:0000256" key="4">
    <source>
        <dbReference type="ARBA" id="ARBA00022692"/>
    </source>
</evidence>
<reference evidence="12" key="1">
    <citation type="journal article" date="2021" name="Nat. Commun.">
        <title>Genetic determinants of endophytism in the Arabidopsis root mycobiome.</title>
        <authorList>
            <person name="Mesny F."/>
            <person name="Miyauchi S."/>
            <person name="Thiergart T."/>
            <person name="Pickel B."/>
            <person name="Atanasova L."/>
            <person name="Karlsson M."/>
            <person name="Huettel B."/>
            <person name="Barry K.W."/>
            <person name="Haridas S."/>
            <person name="Chen C."/>
            <person name="Bauer D."/>
            <person name="Andreopoulos W."/>
            <person name="Pangilinan J."/>
            <person name="LaButti K."/>
            <person name="Riley R."/>
            <person name="Lipzen A."/>
            <person name="Clum A."/>
            <person name="Drula E."/>
            <person name="Henrissat B."/>
            <person name="Kohler A."/>
            <person name="Grigoriev I.V."/>
            <person name="Martin F.M."/>
            <person name="Hacquard S."/>
        </authorList>
    </citation>
    <scope>NUCLEOTIDE SEQUENCE</scope>
    <source>
        <strain evidence="12">MPI-CAGE-AT-0016</strain>
    </source>
</reference>
<dbReference type="GO" id="GO:0016020">
    <property type="term" value="C:membrane"/>
    <property type="evidence" value="ECO:0007669"/>
    <property type="project" value="UniProtKB-SubCell"/>
</dbReference>
<evidence type="ECO:0000256" key="7">
    <source>
        <dbReference type="ARBA" id="ARBA00023180"/>
    </source>
</evidence>
<feature type="transmembrane region" description="Helical" evidence="10">
    <location>
        <begin position="79"/>
        <end position="99"/>
    </location>
</feature>
<comment type="similarity">
    <text evidence="2 8">Belongs to the major facilitator superfamily. Sugar transporter (TC 2.A.1.1) family.</text>
</comment>
<evidence type="ECO:0000256" key="3">
    <source>
        <dbReference type="ARBA" id="ARBA00022448"/>
    </source>
</evidence>
<feature type="compositionally biased region" description="Basic and acidic residues" evidence="9">
    <location>
        <begin position="514"/>
        <end position="536"/>
    </location>
</feature>
<dbReference type="Gene3D" id="1.20.1250.20">
    <property type="entry name" value="MFS general substrate transporter like domains"/>
    <property type="match status" value="1"/>
</dbReference>
<dbReference type="InterPro" id="IPR050360">
    <property type="entry name" value="MFS_Sugar_Transporters"/>
</dbReference>
<evidence type="ECO:0000313" key="12">
    <source>
        <dbReference type="EMBL" id="KAH7375577.1"/>
    </source>
</evidence>
<dbReference type="AlphaFoldDB" id="A0A8K0TS90"/>
<gene>
    <name evidence="12" type="ORF">B0T11DRAFT_345615</name>
</gene>
<keyword evidence="13" id="KW-1185">Reference proteome</keyword>
<dbReference type="PROSITE" id="PS50850">
    <property type="entry name" value="MFS"/>
    <property type="match status" value="1"/>
</dbReference>
<keyword evidence="6 10" id="KW-0472">Membrane</keyword>
<dbReference type="NCBIfam" id="TIGR00879">
    <property type="entry name" value="SP"/>
    <property type="match status" value="1"/>
</dbReference>
<feature type="transmembrane region" description="Helical" evidence="10">
    <location>
        <begin position="266"/>
        <end position="285"/>
    </location>
</feature>
<keyword evidence="7" id="KW-0325">Glycoprotein</keyword>
<feature type="transmembrane region" description="Helical" evidence="10">
    <location>
        <begin position="7"/>
        <end position="32"/>
    </location>
</feature>
<dbReference type="PANTHER" id="PTHR48022:SF35">
    <property type="entry name" value="MAJOR FACILITATOR SUPERFAMILY (MFS) PROFILE DOMAIN-CONTAINING PROTEIN"/>
    <property type="match status" value="1"/>
</dbReference>
<name>A0A8K0TS90_9PEZI</name>
<dbReference type="GO" id="GO:0005351">
    <property type="term" value="F:carbohydrate:proton symporter activity"/>
    <property type="evidence" value="ECO:0007669"/>
    <property type="project" value="TreeGrafter"/>
</dbReference>
<evidence type="ECO:0000256" key="2">
    <source>
        <dbReference type="ARBA" id="ARBA00010992"/>
    </source>
</evidence>
<dbReference type="InterPro" id="IPR020846">
    <property type="entry name" value="MFS_dom"/>
</dbReference>
<feature type="transmembrane region" description="Helical" evidence="10">
    <location>
        <begin position="371"/>
        <end position="390"/>
    </location>
</feature>
<dbReference type="SUPFAM" id="SSF103473">
    <property type="entry name" value="MFS general substrate transporter"/>
    <property type="match status" value="1"/>
</dbReference>
<dbReference type="Proteomes" id="UP000813385">
    <property type="component" value="Unassembled WGS sequence"/>
</dbReference>
<dbReference type="PRINTS" id="PR00171">
    <property type="entry name" value="SUGRTRNSPORT"/>
</dbReference>
<dbReference type="PROSITE" id="PS00216">
    <property type="entry name" value="SUGAR_TRANSPORT_1"/>
    <property type="match status" value="1"/>
</dbReference>
<dbReference type="InterPro" id="IPR005828">
    <property type="entry name" value="MFS_sugar_transport-like"/>
</dbReference>
<evidence type="ECO:0000256" key="5">
    <source>
        <dbReference type="ARBA" id="ARBA00022989"/>
    </source>
</evidence>
<keyword evidence="4 10" id="KW-0812">Transmembrane</keyword>
<dbReference type="PANTHER" id="PTHR48022">
    <property type="entry name" value="PLASTIDIC GLUCOSE TRANSPORTER 4"/>
    <property type="match status" value="1"/>
</dbReference>
<proteinExistence type="inferred from homology"/>
<feature type="transmembrane region" description="Helical" evidence="10">
    <location>
        <begin position="411"/>
        <end position="434"/>
    </location>
</feature>
<evidence type="ECO:0000256" key="9">
    <source>
        <dbReference type="SAM" id="MobiDB-lite"/>
    </source>
</evidence>
<evidence type="ECO:0000256" key="6">
    <source>
        <dbReference type="ARBA" id="ARBA00023136"/>
    </source>
</evidence>
<dbReference type="FunFam" id="1.20.1250.20:FF:000026">
    <property type="entry name" value="MFS quinate transporter QutD"/>
    <property type="match status" value="1"/>
</dbReference>
<accession>A0A8K0TS90</accession>
<dbReference type="CDD" id="cd17356">
    <property type="entry name" value="MFS_HXT"/>
    <property type="match status" value="1"/>
</dbReference>
<feature type="transmembrane region" description="Helical" evidence="10">
    <location>
        <begin position="322"/>
        <end position="345"/>
    </location>
</feature>
<evidence type="ECO:0000313" key="13">
    <source>
        <dbReference type="Proteomes" id="UP000813385"/>
    </source>
</evidence>
<evidence type="ECO:0000256" key="10">
    <source>
        <dbReference type="SAM" id="Phobius"/>
    </source>
</evidence>
<feature type="domain" description="Major facilitator superfamily (MFS) profile" evidence="11">
    <location>
        <begin position="10"/>
        <end position="463"/>
    </location>
</feature>
<feature type="transmembrane region" description="Helical" evidence="10">
    <location>
        <begin position="137"/>
        <end position="155"/>
    </location>
</feature>
<organism evidence="12 13">
    <name type="scientific">Plectosphaerella cucumerina</name>
    <dbReference type="NCBI Taxonomy" id="40658"/>
    <lineage>
        <taxon>Eukaryota</taxon>
        <taxon>Fungi</taxon>
        <taxon>Dikarya</taxon>
        <taxon>Ascomycota</taxon>
        <taxon>Pezizomycotina</taxon>
        <taxon>Sordariomycetes</taxon>
        <taxon>Hypocreomycetidae</taxon>
        <taxon>Glomerellales</taxon>
        <taxon>Plectosphaerellaceae</taxon>
        <taxon>Plectosphaerella</taxon>
    </lineage>
</organism>
<evidence type="ECO:0000256" key="1">
    <source>
        <dbReference type="ARBA" id="ARBA00004141"/>
    </source>
</evidence>
<feature type="region of interest" description="Disordered" evidence="9">
    <location>
        <begin position="504"/>
        <end position="536"/>
    </location>
</feature>
<sequence>MWQASNIYAICGFAAIGGGLFGFDISSMSGVLGTMAYRNYFNDPMGERQGGITASMPIGSFFGALSSSFIADRYSRKRAIQFSCILWVIGAIFQCAANGVEMLCIGRFIAGFCVGICSAIVPVYQSEIAPKEIRGRVVSLQQWAITWGILIQYFIQYGAAEGVGGGPDDDNQPTAAFRIPWGVQMVPGIILFFGLFFCPHSPRWLASKDRWEEAMAVLVHVHGKGNADDPRVLAQYQEIEEALRFEREQAVSSFKALTEKRVFKRVLIGMGLQAFSQVNYIVYIMQGAGLGSPLLTASIQYIINVALTLPAIIYLDKWGRRWPLLLGSFGMMTWLFISGALQHAYGQPNTDETRNNTNQDVTWIVYEQQSVSIGVVACSYLFVATFATTWGPVSWTYPAEIFPSKVRAKAVSLATSTNWFFNTVLAFAVPPLLVNINYNMYYIFATFNALGLIFIFLVGVETKGYTLEEMDELFNSGVPAWRTHVKKSRLDELEQEIAAGHLKVDRPVNNPVDDDVRPDEKHTEPVGSHEENGQRV</sequence>
<dbReference type="InterPro" id="IPR036259">
    <property type="entry name" value="MFS_trans_sf"/>
</dbReference>
<dbReference type="PROSITE" id="PS00217">
    <property type="entry name" value="SUGAR_TRANSPORT_2"/>
    <property type="match status" value="1"/>
</dbReference>
<protein>
    <submittedName>
        <fullName evidence="12">High-affinity glucose transporter</fullName>
    </submittedName>
</protein>
<dbReference type="InterPro" id="IPR003663">
    <property type="entry name" value="Sugar/inositol_transpt"/>
</dbReference>
<feature type="transmembrane region" description="Helical" evidence="10">
    <location>
        <begin position="175"/>
        <end position="198"/>
    </location>
</feature>
<feature type="transmembrane region" description="Helical" evidence="10">
    <location>
        <begin position="105"/>
        <end position="125"/>
    </location>
</feature>
<keyword evidence="12" id="KW-0762">Sugar transport</keyword>
<keyword evidence="3 8" id="KW-0813">Transport</keyword>
<evidence type="ECO:0000256" key="8">
    <source>
        <dbReference type="RuleBase" id="RU003346"/>
    </source>
</evidence>
<feature type="transmembrane region" description="Helical" evidence="10">
    <location>
        <begin position="52"/>
        <end position="72"/>
    </location>
</feature>
<dbReference type="EMBL" id="JAGPXD010000001">
    <property type="protein sequence ID" value="KAH7375577.1"/>
    <property type="molecule type" value="Genomic_DNA"/>
</dbReference>